<dbReference type="PANTHER" id="PTHR15337:SF11">
    <property type="entry name" value="THIOREDOXIN DOMAIN-CONTAINING PROTEIN"/>
    <property type="match status" value="1"/>
</dbReference>
<evidence type="ECO:0000259" key="3">
    <source>
        <dbReference type="PROSITE" id="PS51352"/>
    </source>
</evidence>
<dbReference type="InterPro" id="IPR013766">
    <property type="entry name" value="Thioredoxin_domain"/>
</dbReference>
<dbReference type="InterPro" id="IPR051099">
    <property type="entry name" value="AGR/TXD"/>
</dbReference>
<keyword evidence="1 2" id="KW-0732">Signal</keyword>
<dbReference type="Pfam" id="PF13098">
    <property type="entry name" value="Thioredoxin_2"/>
    <property type="match status" value="1"/>
</dbReference>
<dbReference type="Gene3D" id="3.40.30.10">
    <property type="entry name" value="Glutaredoxin"/>
    <property type="match status" value="1"/>
</dbReference>
<evidence type="ECO:0000313" key="5">
    <source>
        <dbReference type="Proteomes" id="UP000501812"/>
    </source>
</evidence>
<feature type="chain" id="PRO_5032385453" evidence="2">
    <location>
        <begin position="22"/>
        <end position="217"/>
    </location>
</feature>
<dbReference type="EMBL" id="CP051774">
    <property type="protein sequence ID" value="QJE95063.1"/>
    <property type="molecule type" value="Genomic_DNA"/>
</dbReference>
<dbReference type="RefSeq" id="WP_169453284.1">
    <property type="nucleotide sequence ID" value="NZ_CP051774.1"/>
</dbReference>
<dbReference type="PANTHER" id="PTHR15337">
    <property type="entry name" value="ANTERIOR GRADIENT PROTEIN-RELATED"/>
    <property type="match status" value="1"/>
</dbReference>
<organism evidence="4 5">
    <name type="scientific">Luteolibacter luteus</name>
    <dbReference type="NCBI Taxonomy" id="2728835"/>
    <lineage>
        <taxon>Bacteria</taxon>
        <taxon>Pseudomonadati</taxon>
        <taxon>Verrucomicrobiota</taxon>
        <taxon>Verrucomicrobiia</taxon>
        <taxon>Verrucomicrobiales</taxon>
        <taxon>Verrucomicrobiaceae</taxon>
        <taxon>Luteolibacter</taxon>
    </lineage>
</organism>
<name>A0A858RFZ6_9BACT</name>
<feature type="domain" description="Thioredoxin" evidence="3">
    <location>
        <begin position="75"/>
        <end position="215"/>
    </location>
</feature>
<reference evidence="4 5" key="1">
    <citation type="submission" date="2020-04" db="EMBL/GenBank/DDBJ databases">
        <title>Luteolibacter sp. G-1-1-1 isolated from soil.</title>
        <authorList>
            <person name="Dahal R.H."/>
        </authorList>
    </citation>
    <scope>NUCLEOTIDE SEQUENCE [LARGE SCALE GENOMIC DNA]</scope>
    <source>
        <strain evidence="4 5">G-1-1-1</strain>
    </source>
</reference>
<dbReference type="InterPro" id="IPR012336">
    <property type="entry name" value="Thioredoxin-like_fold"/>
</dbReference>
<evidence type="ECO:0000256" key="2">
    <source>
        <dbReference type="SAM" id="SignalP"/>
    </source>
</evidence>
<accession>A0A858RFZ6</accession>
<gene>
    <name evidence="4" type="ORF">HHL09_04505</name>
</gene>
<feature type="signal peptide" evidence="2">
    <location>
        <begin position="1"/>
        <end position="21"/>
    </location>
</feature>
<dbReference type="PROSITE" id="PS51352">
    <property type="entry name" value="THIOREDOXIN_2"/>
    <property type="match status" value="1"/>
</dbReference>
<keyword evidence="5" id="KW-1185">Reference proteome</keyword>
<dbReference type="KEGG" id="luo:HHL09_04505"/>
<evidence type="ECO:0000313" key="4">
    <source>
        <dbReference type="EMBL" id="QJE95063.1"/>
    </source>
</evidence>
<dbReference type="Gene3D" id="2.30.30.700">
    <property type="entry name" value="SLA1 homology domain 1"/>
    <property type="match status" value="1"/>
</dbReference>
<evidence type="ECO:0000256" key="1">
    <source>
        <dbReference type="ARBA" id="ARBA00022729"/>
    </source>
</evidence>
<protein>
    <submittedName>
        <fullName evidence="4">Thioredoxin family protein</fullName>
    </submittedName>
</protein>
<dbReference type="AlphaFoldDB" id="A0A858RFZ6"/>
<dbReference type="SUPFAM" id="SSF52833">
    <property type="entry name" value="Thioredoxin-like"/>
    <property type="match status" value="1"/>
</dbReference>
<dbReference type="InterPro" id="IPR036249">
    <property type="entry name" value="Thioredoxin-like_sf"/>
</dbReference>
<sequence length="217" mass="23800">MKKSISCLLLAASCLTLPLHAEYRTWVNTEGAKIEAELVKAEGDNVTLRLRSGKVTTFAQSKLSFPDQEFLKSQTSKPEAATEEAAPTVAADRKAKWLSKMDKAQEQSKETGLPILVLFTGTSWCPYCIKLEDEVFSKSEFKSFADQNLVLLMLDFGPGGAASSKKDEKLQKEYGVSGFPTYFLTDSSGKQLAKGGYHNGITPDEFAKWAKAATPKK</sequence>
<proteinExistence type="predicted"/>
<dbReference type="Proteomes" id="UP000501812">
    <property type="component" value="Chromosome"/>
</dbReference>